<dbReference type="Proteomes" id="UP001311232">
    <property type="component" value="Unassembled WGS sequence"/>
</dbReference>
<gene>
    <name evidence="2" type="primary">ATP2A1_4</name>
    <name evidence="2" type="ORF">CRENBAI_019380</name>
</gene>
<keyword evidence="3" id="KW-1185">Reference proteome</keyword>
<keyword evidence="1" id="KW-1133">Transmembrane helix</keyword>
<comment type="caution">
    <text evidence="2">The sequence shown here is derived from an EMBL/GenBank/DDBJ whole genome shotgun (WGS) entry which is preliminary data.</text>
</comment>
<name>A0AAV9SHG6_9TELE</name>
<dbReference type="AlphaFoldDB" id="A0AAV9SHG6"/>
<feature type="non-terminal residue" evidence="2">
    <location>
        <position position="1"/>
    </location>
</feature>
<dbReference type="PANTHER" id="PTHR42861">
    <property type="entry name" value="CALCIUM-TRANSPORTING ATPASE"/>
    <property type="match status" value="1"/>
</dbReference>
<organism evidence="2 3">
    <name type="scientific">Crenichthys baileyi</name>
    <name type="common">White River springfish</name>
    <dbReference type="NCBI Taxonomy" id="28760"/>
    <lineage>
        <taxon>Eukaryota</taxon>
        <taxon>Metazoa</taxon>
        <taxon>Chordata</taxon>
        <taxon>Craniata</taxon>
        <taxon>Vertebrata</taxon>
        <taxon>Euteleostomi</taxon>
        <taxon>Actinopterygii</taxon>
        <taxon>Neopterygii</taxon>
        <taxon>Teleostei</taxon>
        <taxon>Neoteleostei</taxon>
        <taxon>Acanthomorphata</taxon>
        <taxon>Ovalentaria</taxon>
        <taxon>Atherinomorphae</taxon>
        <taxon>Cyprinodontiformes</taxon>
        <taxon>Goodeidae</taxon>
        <taxon>Crenichthys</taxon>
    </lineage>
</organism>
<keyword evidence="1" id="KW-0812">Transmembrane</keyword>
<dbReference type="EMBL" id="JAHHUM010000338">
    <property type="protein sequence ID" value="KAK5620734.1"/>
    <property type="molecule type" value="Genomic_DNA"/>
</dbReference>
<proteinExistence type="predicted"/>
<keyword evidence="1" id="KW-0472">Membrane</keyword>
<feature type="transmembrane region" description="Helical" evidence="1">
    <location>
        <begin position="15"/>
        <end position="34"/>
    </location>
</feature>
<dbReference type="SUPFAM" id="SSF81665">
    <property type="entry name" value="Calcium ATPase, transmembrane domain M"/>
    <property type="match status" value="1"/>
</dbReference>
<reference evidence="2 3" key="1">
    <citation type="submission" date="2021-06" db="EMBL/GenBank/DDBJ databases">
        <authorList>
            <person name="Palmer J.M."/>
        </authorList>
    </citation>
    <scope>NUCLEOTIDE SEQUENCE [LARGE SCALE GENOMIC DNA]</scope>
    <source>
        <strain evidence="2 3">MEX-2019</strain>
        <tissue evidence="2">Muscle</tissue>
    </source>
</reference>
<evidence type="ECO:0000256" key="1">
    <source>
        <dbReference type="SAM" id="Phobius"/>
    </source>
</evidence>
<accession>A0AAV9SHG6</accession>
<sequence>VLALFEEGEETTTAFVEPLVILLILIANAVIGVWQERNAESAIEALKEYEPEMGKVYRMDRKAVQRIKARDIVPGA</sequence>
<protein>
    <submittedName>
        <fullName evidence="2">Sarcoplasmic/endoplasmic reticulum calcium ATPase 1</fullName>
    </submittedName>
</protein>
<evidence type="ECO:0000313" key="3">
    <source>
        <dbReference type="Proteomes" id="UP001311232"/>
    </source>
</evidence>
<evidence type="ECO:0000313" key="2">
    <source>
        <dbReference type="EMBL" id="KAK5620734.1"/>
    </source>
</evidence>
<dbReference type="InterPro" id="IPR023298">
    <property type="entry name" value="ATPase_P-typ_TM_dom_sf"/>
</dbReference>
<dbReference type="Gene3D" id="1.20.1110.10">
    <property type="entry name" value="Calcium-transporting ATPase, transmembrane domain"/>
    <property type="match status" value="1"/>
</dbReference>